<dbReference type="RefSeq" id="WP_058504353.1">
    <property type="nucleotide sequence ID" value="NZ_CAAAIF010000001.1"/>
</dbReference>
<protein>
    <submittedName>
        <fullName evidence="1">Uncharacterized protein</fullName>
    </submittedName>
</protein>
<reference evidence="1 2" key="1">
    <citation type="submission" date="2015-11" db="EMBL/GenBank/DDBJ databases">
        <title>Genomic analysis of 38 Legionella species identifies large and diverse effector repertoires.</title>
        <authorList>
            <person name="Burstein D."/>
            <person name="Amaro F."/>
            <person name="Zusman T."/>
            <person name="Lifshitz Z."/>
            <person name="Cohen O."/>
            <person name="Gilbert J.A."/>
            <person name="Pupko T."/>
            <person name="Shuman H.A."/>
            <person name="Segal G."/>
        </authorList>
    </citation>
    <scope>NUCLEOTIDE SEQUENCE [LARGE SCALE GENOMIC DNA]</scope>
    <source>
        <strain evidence="1 2">ATCC 49506</strain>
    </source>
</reference>
<evidence type="ECO:0000313" key="1">
    <source>
        <dbReference type="EMBL" id="KTD36346.1"/>
    </source>
</evidence>
<organism evidence="1 2">
    <name type="scientific">Legionella nautarum</name>
    <dbReference type="NCBI Taxonomy" id="45070"/>
    <lineage>
        <taxon>Bacteria</taxon>
        <taxon>Pseudomonadati</taxon>
        <taxon>Pseudomonadota</taxon>
        <taxon>Gammaproteobacteria</taxon>
        <taxon>Legionellales</taxon>
        <taxon>Legionellaceae</taxon>
        <taxon>Legionella</taxon>
    </lineage>
</organism>
<dbReference type="Proteomes" id="UP000054725">
    <property type="component" value="Unassembled WGS sequence"/>
</dbReference>
<dbReference type="OrthoDB" id="5635884at2"/>
<accession>A0A0W0WVL4</accession>
<dbReference type="AlphaFoldDB" id="A0A0W0WVL4"/>
<evidence type="ECO:0000313" key="2">
    <source>
        <dbReference type="Proteomes" id="UP000054725"/>
    </source>
</evidence>
<gene>
    <name evidence="1" type="ORF">Lnau_1330</name>
</gene>
<keyword evidence="2" id="KW-1185">Reference proteome</keyword>
<dbReference type="PATRIC" id="fig|45070.6.peg.1396"/>
<sequence>MPASFSSFSINKKEAFTTQKEILEKYGVAINDQGELVGMCRPMTNAYLNLILKGEKPKKYLADARRFLADSIERENRDLEASKLGETDIEHAAFKENNIPHTDLTIPKVHLTEATVTGLLEKNKHLLITYPQEKAAHEIYLGRVRDSRCRFFDANIRGGEKKGQCAELIHQVVEAMKSQYAKEDKPFGVGMG</sequence>
<dbReference type="STRING" id="45070.Lnau_1330"/>
<dbReference type="EMBL" id="LNYO01000013">
    <property type="protein sequence ID" value="KTD36346.1"/>
    <property type="molecule type" value="Genomic_DNA"/>
</dbReference>
<proteinExistence type="predicted"/>
<comment type="caution">
    <text evidence="1">The sequence shown here is derived from an EMBL/GenBank/DDBJ whole genome shotgun (WGS) entry which is preliminary data.</text>
</comment>
<name>A0A0W0WVL4_9GAMM</name>